<dbReference type="RefSeq" id="WP_330937562.1">
    <property type="nucleotide sequence ID" value="NZ_JAZGJU010000070.1"/>
</dbReference>
<sequence length="77" mass="9188">IYFACGDLCFEGWAKANGWELFYKNGLKPVPIEYYKPYYYYYYLLLITTPPPLALIETVIPQHRLESCRIDAWKREA</sequence>
<dbReference type="EMBL" id="JAZGJU010000070">
    <property type="protein sequence ID" value="MEE6130020.1"/>
    <property type="molecule type" value="Genomic_DNA"/>
</dbReference>
<dbReference type="Proteomes" id="UP001350005">
    <property type="component" value="Unassembled WGS sequence"/>
</dbReference>
<accession>A0ABU7R5V6</accession>
<gene>
    <name evidence="2" type="ORF">V2E39_21670</name>
</gene>
<comment type="caution">
    <text evidence="2">The sequence shown here is derived from an EMBL/GenBank/DDBJ whole genome shotgun (WGS) entry which is preliminary data.</text>
</comment>
<feature type="transmembrane region" description="Helical" evidence="1">
    <location>
        <begin position="40"/>
        <end position="60"/>
    </location>
</feature>
<keyword evidence="3" id="KW-1185">Reference proteome</keyword>
<proteinExistence type="predicted"/>
<evidence type="ECO:0000313" key="2">
    <source>
        <dbReference type="EMBL" id="MEE6130020.1"/>
    </source>
</evidence>
<feature type="non-terminal residue" evidence="2">
    <location>
        <position position="1"/>
    </location>
</feature>
<name>A0ABU7R5V6_9FLAO</name>
<keyword evidence="1" id="KW-0472">Membrane</keyword>
<keyword evidence="1" id="KW-0812">Transmembrane</keyword>
<reference evidence="2 3" key="1">
    <citation type="submission" date="2024-01" db="EMBL/GenBank/DDBJ databases">
        <title>Whole genome of Chryseobacterium arthrosphaerae NNCa 2741.</title>
        <authorList>
            <person name="Boriskina E.V."/>
            <person name="Gordinskaya N.A."/>
            <person name="Kropotov V.S."/>
            <person name="Alekseeva A.E."/>
            <person name="Makhova M.A."/>
            <person name="Kryazhev D.V."/>
            <person name="Shkurkina I.S."/>
        </authorList>
    </citation>
    <scope>NUCLEOTIDE SEQUENCE [LARGE SCALE GENOMIC DNA]</scope>
    <source>
        <strain evidence="2 3">NNCa 2741</strain>
    </source>
</reference>
<keyword evidence="1" id="KW-1133">Transmembrane helix</keyword>
<protein>
    <submittedName>
        <fullName evidence="2">Uncharacterized protein</fullName>
    </submittedName>
</protein>
<organism evidence="2 3">
    <name type="scientific">Chryseobacterium arthrosphaerae</name>
    <dbReference type="NCBI Taxonomy" id="651561"/>
    <lineage>
        <taxon>Bacteria</taxon>
        <taxon>Pseudomonadati</taxon>
        <taxon>Bacteroidota</taxon>
        <taxon>Flavobacteriia</taxon>
        <taxon>Flavobacteriales</taxon>
        <taxon>Weeksellaceae</taxon>
        <taxon>Chryseobacterium group</taxon>
        <taxon>Chryseobacterium</taxon>
    </lineage>
</organism>
<evidence type="ECO:0000256" key="1">
    <source>
        <dbReference type="SAM" id="Phobius"/>
    </source>
</evidence>
<evidence type="ECO:0000313" key="3">
    <source>
        <dbReference type="Proteomes" id="UP001350005"/>
    </source>
</evidence>